<feature type="transmembrane region" description="Helical" evidence="9">
    <location>
        <begin position="39"/>
        <end position="57"/>
    </location>
</feature>
<keyword evidence="6 9" id="KW-1133">Transmembrane helix</keyword>
<keyword evidence="4 9" id="KW-0812">Transmembrane</keyword>
<reference evidence="11" key="1">
    <citation type="journal article" date="2018" name="Front. Microbiol.">
        <title>Genome-Based Analysis Reveals the Taxonomy and Diversity of the Family Idiomarinaceae.</title>
        <authorList>
            <person name="Liu Y."/>
            <person name="Lai Q."/>
            <person name="Shao Z."/>
        </authorList>
    </citation>
    <scope>NUCLEOTIDE SEQUENCE [LARGE SCALE GENOMIC DNA]</scope>
    <source>
        <strain evidence="11">GBPy7</strain>
    </source>
</reference>
<comment type="caution">
    <text evidence="10">The sequence shown here is derived from an EMBL/GenBank/DDBJ whole genome shotgun (WGS) entry which is preliminary data.</text>
</comment>
<comment type="pathway">
    <text evidence="9">Bacterial outer membrane biogenesis; lipopolysaccharide biosynthesis.</text>
</comment>
<organism evidence="10 11">
    <name type="scientific">Aliidiomarina iranensis</name>
    <dbReference type="NCBI Taxonomy" id="1434071"/>
    <lineage>
        <taxon>Bacteria</taxon>
        <taxon>Pseudomonadati</taxon>
        <taxon>Pseudomonadota</taxon>
        <taxon>Gammaproteobacteria</taxon>
        <taxon>Alteromonadales</taxon>
        <taxon>Idiomarinaceae</taxon>
        <taxon>Aliidiomarina</taxon>
    </lineage>
</organism>
<evidence type="ECO:0000256" key="7">
    <source>
        <dbReference type="ARBA" id="ARBA00023136"/>
    </source>
</evidence>
<evidence type="ECO:0000256" key="3">
    <source>
        <dbReference type="ARBA" id="ARBA00022679"/>
    </source>
</evidence>
<keyword evidence="7 9" id="KW-0472">Membrane</keyword>
<dbReference type="GO" id="GO:0009103">
    <property type="term" value="P:lipopolysaccharide biosynthetic process"/>
    <property type="evidence" value="ECO:0007669"/>
    <property type="project" value="UniProtKB-UniRule"/>
</dbReference>
<comment type="subcellular location">
    <subcellularLocation>
        <location evidence="9">Cell inner membrane</location>
        <topology evidence="9">Single-pass membrane protein</topology>
    </subcellularLocation>
</comment>
<dbReference type="Pfam" id="PF03279">
    <property type="entry name" value="Lip_A_acyltrans"/>
    <property type="match status" value="1"/>
</dbReference>
<comment type="catalytic activity">
    <reaction evidence="9">
        <text>an alpha-Kdo-(2-&gt;4)-alpha-Kdo-(2-&gt;6)-lipid IVA + a fatty acyl-[ACP] = an alpha-Kdo-(2-&gt;4)-alpha-Kdo-(2-&gt;6)-(acyl)-lipid IVA + holo-[ACP]</text>
        <dbReference type="Rhea" id="RHEA:69396"/>
        <dbReference type="Rhea" id="RHEA-COMP:9685"/>
        <dbReference type="Rhea" id="RHEA-COMP:14125"/>
        <dbReference type="ChEBI" id="CHEBI:64479"/>
        <dbReference type="ChEBI" id="CHEBI:138651"/>
        <dbReference type="ChEBI" id="CHEBI:176429"/>
        <dbReference type="ChEBI" id="CHEBI:176430"/>
        <dbReference type="EC" id="2.3.1.241"/>
    </reaction>
</comment>
<keyword evidence="11" id="KW-1185">Reference proteome</keyword>
<dbReference type="NCBIfam" id="TIGR02207">
    <property type="entry name" value="lipid_A_htrB"/>
    <property type="match status" value="1"/>
</dbReference>
<keyword evidence="3 9" id="KW-0808">Transferase</keyword>
<dbReference type="InterPro" id="IPR004960">
    <property type="entry name" value="LipA_acyltrans"/>
</dbReference>
<comment type="pathway">
    <text evidence="9">Glycolipid biosynthesis; KDO(2)-lipid A biosynthesis; KDO(2)-lipid A from CMP-3-deoxy-D-manno-octulosonate and lipid IV(A): step 3/4.</text>
</comment>
<dbReference type="AlphaFoldDB" id="A0A432VUJ1"/>
<dbReference type="PANTHER" id="PTHR30606:SF9">
    <property type="entry name" value="LIPID A BIOSYNTHESIS LAUROYLTRANSFERASE"/>
    <property type="match status" value="1"/>
</dbReference>
<keyword evidence="8 9" id="KW-0012">Acyltransferase</keyword>
<dbReference type="Proteomes" id="UP000288395">
    <property type="component" value="Unassembled WGS sequence"/>
</dbReference>
<gene>
    <name evidence="9" type="primary">lpxL</name>
    <name evidence="10" type="ORF">CWE08_08815</name>
</gene>
<dbReference type="HAMAP" id="MF_01942">
    <property type="entry name" value="Lipid_A_LpxL_LpxP"/>
    <property type="match status" value="1"/>
</dbReference>
<name>A0A432VUJ1_9GAMM</name>
<dbReference type="GO" id="GO:0005886">
    <property type="term" value="C:plasma membrane"/>
    <property type="evidence" value="ECO:0007669"/>
    <property type="project" value="UniProtKB-SubCell"/>
</dbReference>
<dbReference type="PIRSF" id="PIRSF026649">
    <property type="entry name" value="MsbB"/>
    <property type="match status" value="1"/>
</dbReference>
<dbReference type="UniPathway" id="UPA00030"/>
<keyword evidence="1 9" id="KW-1003">Cell membrane</keyword>
<dbReference type="GO" id="GO:0036104">
    <property type="term" value="P:Kdo2-lipid A biosynthetic process"/>
    <property type="evidence" value="ECO:0007669"/>
    <property type="project" value="UniProtKB-UniRule"/>
</dbReference>
<feature type="short sequence motif" description="HXXXXD motif" evidence="9">
    <location>
        <begin position="155"/>
        <end position="160"/>
    </location>
</feature>
<dbReference type="CDD" id="cd07984">
    <property type="entry name" value="LPLAT_LABLAT-like"/>
    <property type="match status" value="1"/>
</dbReference>
<dbReference type="OrthoDB" id="9803456at2"/>
<dbReference type="InterPro" id="IPR011920">
    <property type="entry name" value="Lipid_A_LpxL_LpxP"/>
</dbReference>
<evidence type="ECO:0000256" key="8">
    <source>
        <dbReference type="ARBA" id="ARBA00023315"/>
    </source>
</evidence>
<evidence type="ECO:0000313" key="11">
    <source>
        <dbReference type="Proteomes" id="UP000288395"/>
    </source>
</evidence>
<evidence type="ECO:0000256" key="6">
    <source>
        <dbReference type="ARBA" id="ARBA00022989"/>
    </source>
</evidence>
<dbReference type="GO" id="GO:0008913">
    <property type="term" value="F:Kdo2-lipid IVA acyltransferase activity"/>
    <property type="evidence" value="ECO:0007669"/>
    <property type="project" value="UniProtKB-EC"/>
</dbReference>
<evidence type="ECO:0000256" key="5">
    <source>
        <dbReference type="ARBA" id="ARBA00022985"/>
    </source>
</evidence>
<dbReference type="EC" id="2.3.1.241" evidence="9"/>
<dbReference type="UniPathway" id="UPA00360">
    <property type="reaction ID" value="UER00485"/>
</dbReference>
<evidence type="ECO:0000256" key="1">
    <source>
        <dbReference type="ARBA" id="ARBA00022475"/>
    </source>
</evidence>
<keyword evidence="5 9" id="KW-0448">Lipopolysaccharide biosynthesis</keyword>
<accession>A0A432VUJ1</accession>
<evidence type="ECO:0000256" key="4">
    <source>
        <dbReference type="ARBA" id="ARBA00022692"/>
    </source>
</evidence>
<dbReference type="EMBL" id="PIPJ01000006">
    <property type="protein sequence ID" value="RUO20006.1"/>
    <property type="molecule type" value="Genomic_DNA"/>
</dbReference>
<comment type="function">
    <text evidence="9">Catalyzes the transfer of an acyl chain from an acyl-[acyl-carrier-protein] (ACP) to a Kdo(2)-lipid IV(A) to form a Kdo(2)-(acyl)-lipid IV(A).</text>
</comment>
<dbReference type="GO" id="GO:0009245">
    <property type="term" value="P:lipid A biosynthetic process"/>
    <property type="evidence" value="ECO:0007669"/>
    <property type="project" value="InterPro"/>
</dbReference>
<keyword evidence="2 9" id="KW-0997">Cell inner membrane</keyword>
<evidence type="ECO:0000256" key="2">
    <source>
        <dbReference type="ARBA" id="ARBA00022519"/>
    </source>
</evidence>
<dbReference type="PANTHER" id="PTHR30606">
    <property type="entry name" value="LIPID A BIOSYNTHESIS LAUROYL ACYLTRANSFERASE"/>
    <property type="match status" value="1"/>
</dbReference>
<protein>
    <recommendedName>
        <fullName evidence="9">Lipid A biosynthesis acyltransferase</fullName>
        <ecNumber evidence="9">2.3.1.241</ecNumber>
    </recommendedName>
    <alternativeName>
        <fullName evidence="9">Kdo(2)-lipid IV(A) acyltransferase</fullName>
    </alternativeName>
</protein>
<evidence type="ECO:0000313" key="10">
    <source>
        <dbReference type="EMBL" id="RUO20006.1"/>
    </source>
</evidence>
<comment type="similarity">
    <text evidence="9">Belongs to the LpxL/LpxM/LpxP family.</text>
</comment>
<proteinExistence type="inferred from homology"/>
<evidence type="ECO:0000256" key="9">
    <source>
        <dbReference type="HAMAP-Rule" id="MF_01942"/>
    </source>
</evidence>
<sequence length="331" mass="37988">MPNSIQVNLVTKAPSDTKKAAEHSVEMPRFRLYFLHPKFWPTWLLISILYLISWLPYRLQILLGKGLGKLLFKLLPKRVKVARRNLELAYPDYPVAKRETMLRANFANNGIALFETGMAWWWPDWRMKRKLKVEGVEFLDQAEAEGKGVFLILFHFLSLEVHARMFGLVKPSVGLYRPHNNALMEYLQTKGRNRSNKYMIRKKDVRGMLNALNSGEVCGYLPDQDYGRNRSVYVPLFAVPDAATTTGTSLFAAGANCTTLITTIERLPGGKGYKLAIMPPQQPIPSGDETEDARRINKEVERAVSQCPEAYMWVHRRFKTRPDESMPSYYA</sequence>